<feature type="chain" id="PRO_5045663152" description="YARHG domain-containing protein" evidence="1">
    <location>
        <begin position="20"/>
        <end position="156"/>
    </location>
</feature>
<keyword evidence="1" id="KW-0732">Signal</keyword>
<feature type="signal peptide" evidence="1">
    <location>
        <begin position="1"/>
        <end position="19"/>
    </location>
</feature>
<dbReference type="InterPro" id="IPR038434">
    <property type="entry name" value="YARHG_sf"/>
</dbReference>
<dbReference type="Gene3D" id="1.20.58.1690">
    <property type="match status" value="1"/>
</dbReference>
<organism evidence="3 4">
    <name type="scientific">Thiorhodovibrio winogradskyi</name>
    <dbReference type="NCBI Taxonomy" id="77007"/>
    <lineage>
        <taxon>Bacteria</taxon>
        <taxon>Pseudomonadati</taxon>
        <taxon>Pseudomonadota</taxon>
        <taxon>Gammaproteobacteria</taxon>
        <taxon>Chromatiales</taxon>
        <taxon>Chromatiaceae</taxon>
        <taxon>Thiorhodovibrio</taxon>
    </lineage>
</organism>
<accession>A0ABZ0S9L6</accession>
<dbReference type="RefSeq" id="WP_328987733.1">
    <property type="nucleotide sequence ID" value="NZ_CP121472.1"/>
</dbReference>
<dbReference type="InterPro" id="IPR025582">
    <property type="entry name" value="YARHG_dom"/>
</dbReference>
<dbReference type="Gene3D" id="2.30.30.40">
    <property type="entry name" value="SH3 Domains"/>
    <property type="match status" value="1"/>
</dbReference>
<sequence>MKKLICIVFAVMGSAQVQAESCYDLWYERNLIYAENGYCFSTNLGQSTFSEYSCWTKSPSLSTDEQRRVAALKAEEKRRGCKVNTGQVPQSKPVVSSAGVAIVYDPPSNVRNRPNGEILCSVRNQSTINIHGSENGWYRTDVCGTPGYIHKSQIRF</sequence>
<name>A0ABZ0S9L6_9GAMM</name>
<dbReference type="Proteomes" id="UP001432180">
    <property type="component" value="Chromosome"/>
</dbReference>
<protein>
    <recommendedName>
        <fullName evidence="2">YARHG domain-containing protein</fullName>
    </recommendedName>
</protein>
<evidence type="ECO:0000313" key="3">
    <source>
        <dbReference type="EMBL" id="WPL17214.1"/>
    </source>
</evidence>
<proteinExistence type="predicted"/>
<keyword evidence="4" id="KW-1185">Reference proteome</keyword>
<evidence type="ECO:0000256" key="1">
    <source>
        <dbReference type="SAM" id="SignalP"/>
    </source>
</evidence>
<evidence type="ECO:0000313" key="4">
    <source>
        <dbReference type="Proteomes" id="UP001432180"/>
    </source>
</evidence>
<dbReference type="SMART" id="SM01324">
    <property type="entry name" value="YARHG"/>
    <property type="match status" value="1"/>
</dbReference>
<dbReference type="Pfam" id="PF13308">
    <property type="entry name" value="YARHG"/>
    <property type="match status" value="1"/>
</dbReference>
<evidence type="ECO:0000259" key="2">
    <source>
        <dbReference type="SMART" id="SM01324"/>
    </source>
</evidence>
<reference evidence="3 4" key="1">
    <citation type="journal article" date="2023" name="Microorganisms">
        <title>Thiorhodovibrio frisius and Trv. litoralis spp. nov., Two Novel Members from a Clade of Fastidious Purple Sulfur Bacteria That Exhibit Unique Red-Shifted Light-Harvesting Capabilities.</title>
        <authorList>
            <person name="Methner A."/>
            <person name="Kuzyk S.B."/>
            <person name="Petersen J."/>
            <person name="Bauer S."/>
            <person name="Brinkmann H."/>
            <person name="Sichau K."/>
            <person name="Wanner G."/>
            <person name="Wolf J."/>
            <person name="Neumann-Schaal M."/>
            <person name="Henke P."/>
            <person name="Tank M."/>
            <person name="Sproer C."/>
            <person name="Bunk B."/>
            <person name="Overmann J."/>
        </authorList>
    </citation>
    <scope>NUCLEOTIDE SEQUENCE [LARGE SCALE GENOMIC DNA]</scope>
    <source>
        <strain evidence="3 4">DSM 6702</strain>
    </source>
</reference>
<feature type="domain" description="YARHG" evidence="2">
    <location>
        <begin position="3"/>
        <end position="77"/>
    </location>
</feature>
<dbReference type="EMBL" id="CP121472">
    <property type="protein sequence ID" value="WPL17214.1"/>
    <property type="molecule type" value="Genomic_DNA"/>
</dbReference>
<gene>
    <name evidence="3" type="ORF">Thiowin_02210</name>
</gene>